<dbReference type="Proteomes" id="UP000622604">
    <property type="component" value="Unassembled WGS sequence"/>
</dbReference>
<keyword evidence="2" id="KW-1003">Cell membrane</keyword>
<dbReference type="InterPro" id="IPR010432">
    <property type="entry name" value="RDD"/>
</dbReference>
<feature type="domain" description="RDD" evidence="7">
    <location>
        <begin position="63"/>
        <end position="193"/>
    </location>
</feature>
<dbReference type="RefSeq" id="WP_008306469.1">
    <property type="nucleotide sequence ID" value="NZ_BMZC01000037.1"/>
</dbReference>
<evidence type="ECO:0000256" key="4">
    <source>
        <dbReference type="ARBA" id="ARBA00022989"/>
    </source>
</evidence>
<protein>
    <recommendedName>
        <fullName evidence="7">RDD domain-containing protein</fullName>
    </recommendedName>
</protein>
<evidence type="ECO:0000256" key="3">
    <source>
        <dbReference type="ARBA" id="ARBA00022692"/>
    </source>
</evidence>
<dbReference type="GO" id="GO:0005886">
    <property type="term" value="C:plasma membrane"/>
    <property type="evidence" value="ECO:0007669"/>
    <property type="project" value="UniProtKB-SubCell"/>
</dbReference>
<dbReference type="InterPro" id="IPR051791">
    <property type="entry name" value="Pra-immunoreactive"/>
</dbReference>
<feature type="transmembrane region" description="Helical" evidence="6">
    <location>
        <begin position="150"/>
        <end position="171"/>
    </location>
</feature>
<keyword evidence="4 6" id="KW-1133">Transmembrane helix</keyword>
<feature type="transmembrane region" description="Helical" evidence="6">
    <location>
        <begin position="98"/>
        <end position="121"/>
    </location>
</feature>
<evidence type="ECO:0000256" key="6">
    <source>
        <dbReference type="SAM" id="Phobius"/>
    </source>
</evidence>
<comment type="subcellular location">
    <subcellularLocation>
        <location evidence="1">Cell membrane</location>
        <topology evidence="1">Multi-pass membrane protein</topology>
    </subcellularLocation>
</comment>
<evidence type="ECO:0000256" key="1">
    <source>
        <dbReference type="ARBA" id="ARBA00004651"/>
    </source>
</evidence>
<evidence type="ECO:0000313" key="9">
    <source>
        <dbReference type="Proteomes" id="UP000622604"/>
    </source>
</evidence>
<dbReference type="EMBL" id="BMZC01000037">
    <property type="protein sequence ID" value="GGZ84881.1"/>
    <property type="molecule type" value="Genomic_DNA"/>
</dbReference>
<gene>
    <name evidence="8" type="ORF">GCM10011274_47630</name>
</gene>
<evidence type="ECO:0000259" key="7">
    <source>
        <dbReference type="Pfam" id="PF06271"/>
    </source>
</evidence>
<keyword evidence="3 6" id="KW-0812">Transmembrane</keyword>
<dbReference type="Pfam" id="PF06271">
    <property type="entry name" value="RDD"/>
    <property type="match status" value="1"/>
</dbReference>
<dbReference type="AlphaFoldDB" id="A0A8H9IE88"/>
<dbReference type="PANTHER" id="PTHR36115">
    <property type="entry name" value="PROLINE-RICH ANTIGEN HOMOLOG-RELATED"/>
    <property type="match status" value="1"/>
</dbReference>
<accession>A0A8H9IE88</accession>
<evidence type="ECO:0000256" key="2">
    <source>
        <dbReference type="ARBA" id="ARBA00022475"/>
    </source>
</evidence>
<sequence>MDSKIDFSQYSLNDLYSSVKSIDRDMYPERAKEIDALIQEKEKGIEDHQQLDESRNVGEKAARLDRLWAGLIDAVIHMIASIPLFMYFGMEALKDPTLLVTVVALVYGLVMILILQGYLLYHFGQTIGKNMMSIRIENLDGSKASLQKILLLRILPMSLCSVIPLVGQFFVGFVNPAFIFGKERRCLHDYIAKTQVSYTGT</sequence>
<comment type="caution">
    <text evidence="8">The sequence shown here is derived from an EMBL/GenBank/DDBJ whole genome shotgun (WGS) entry which is preliminary data.</text>
</comment>
<evidence type="ECO:0000256" key="5">
    <source>
        <dbReference type="ARBA" id="ARBA00023136"/>
    </source>
</evidence>
<evidence type="ECO:0000313" key="8">
    <source>
        <dbReference type="EMBL" id="GGZ84881.1"/>
    </source>
</evidence>
<organism evidence="8 9">
    <name type="scientific">Paraglaciecola chathamensis</name>
    <dbReference type="NCBI Taxonomy" id="368405"/>
    <lineage>
        <taxon>Bacteria</taxon>
        <taxon>Pseudomonadati</taxon>
        <taxon>Pseudomonadota</taxon>
        <taxon>Gammaproteobacteria</taxon>
        <taxon>Alteromonadales</taxon>
        <taxon>Alteromonadaceae</taxon>
        <taxon>Paraglaciecola</taxon>
    </lineage>
</organism>
<reference evidence="8" key="2">
    <citation type="submission" date="2020-09" db="EMBL/GenBank/DDBJ databases">
        <authorList>
            <person name="Sun Q."/>
            <person name="Kim S."/>
        </authorList>
    </citation>
    <scope>NUCLEOTIDE SEQUENCE</scope>
    <source>
        <strain evidence="8">KCTC 32337</strain>
    </source>
</reference>
<reference evidence="8" key="1">
    <citation type="journal article" date="2014" name="Int. J. Syst. Evol. Microbiol.">
        <title>Complete genome sequence of Corynebacterium casei LMG S-19264T (=DSM 44701T), isolated from a smear-ripened cheese.</title>
        <authorList>
            <consortium name="US DOE Joint Genome Institute (JGI-PGF)"/>
            <person name="Walter F."/>
            <person name="Albersmeier A."/>
            <person name="Kalinowski J."/>
            <person name="Ruckert C."/>
        </authorList>
    </citation>
    <scope>NUCLEOTIDE SEQUENCE</scope>
    <source>
        <strain evidence="8">KCTC 32337</strain>
    </source>
</reference>
<keyword evidence="5 6" id="KW-0472">Membrane</keyword>
<feature type="transmembrane region" description="Helical" evidence="6">
    <location>
        <begin position="67"/>
        <end position="86"/>
    </location>
</feature>
<name>A0A8H9IE88_9ALTE</name>
<proteinExistence type="predicted"/>